<evidence type="ECO:0000256" key="3">
    <source>
        <dbReference type="ARBA" id="ARBA00022603"/>
    </source>
</evidence>
<dbReference type="NCBIfam" id="TIGR00027">
    <property type="entry name" value="mthyl_TIGR00027"/>
    <property type="match status" value="1"/>
</dbReference>
<dbReference type="GO" id="GO:0032259">
    <property type="term" value="P:methylation"/>
    <property type="evidence" value="ECO:0007669"/>
    <property type="project" value="UniProtKB-KW"/>
</dbReference>
<dbReference type="InterPro" id="IPR011610">
    <property type="entry name" value="SAM_mthyl_Trfase_ML2640-like"/>
</dbReference>
<protein>
    <recommendedName>
        <fullName evidence="6">S-adenosyl-L-methionine-dependent methyltransferase</fullName>
        <ecNumber evidence="6">2.1.1.-</ecNumber>
    </recommendedName>
</protein>
<sequence length="295" mass="32525">MTTDQQWDIVTSVGITALAVAAARALEAHREDRLVHDPYAAAFVEAARPEAPMPTTPQEVDELAEQYSSIWNQLEMDQYMGVRSRYFDDFFAAASEAGIEQVVILASGLDTRAYRLAWPAGAVVYEIDQPKVLEFKQTVLEEQGATASCEPRAIPIDLREDWQSALLEAGFDSSAPTAWLAEGLLPYLSAAAQQRLLETVERLSATGSRLAVEDFSDLSKMLQDEEMVELGKQWGIDMRDLLHADDRRSAAEVVGGFGWTTEVREAEEVAEGYGRSLDSFPMKGVGRFLAAEKGI</sequence>
<dbReference type="EMBL" id="BAAARA010000023">
    <property type="protein sequence ID" value="GAA2362117.1"/>
    <property type="molecule type" value="Genomic_DNA"/>
</dbReference>
<evidence type="ECO:0000313" key="8">
    <source>
        <dbReference type="Proteomes" id="UP001501218"/>
    </source>
</evidence>
<reference evidence="8" key="1">
    <citation type="journal article" date="2019" name="Int. J. Syst. Evol. Microbiol.">
        <title>The Global Catalogue of Microorganisms (GCM) 10K type strain sequencing project: providing services to taxonomists for standard genome sequencing and annotation.</title>
        <authorList>
            <consortium name="The Broad Institute Genomics Platform"/>
            <consortium name="The Broad Institute Genome Sequencing Center for Infectious Disease"/>
            <person name="Wu L."/>
            <person name="Ma J."/>
        </authorList>
    </citation>
    <scope>NUCLEOTIDE SEQUENCE [LARGE SCALE GENOMIC DNA]</scope>
    <source>
        <strain evidence="8">JCM 16221</strain>
    </source>
</reference>
<proteinExistence type="inferred from homology"/>
<accession>A0ABP5TUS1</accession>
<comment type="caution">
    <text evidence="7">The sequence shown here is derived from an EMBL/GenBank/DDBJ whole genome shotgun (WGS) entry which is preliminary data.</text>
</comment>
<evidence type="ECO:0000256" key="2">
    <source>
        <dbReference type="ARBA" id="ARBA00008138"/>
    </source>
</evidence>
<dbReference type="Gene3D" id="3.40.50.150">
    <property type="entry name" value="Vaccinia Virus protein VP39"/>
    <property type="match status" value="1"/>
</dbReference>
<dbReference type="EC" id="2.1.1.-" evidence="6"/>
<evidence type="ECO:0000256" key="5">
    <source>
        <dbReference type="ARBA" id="ARBA00022691"/>
    </source>
</evidence>
<name>A0ABP5TUS1_9PSEU</name>
<keyword evidence="5 6" id="KW-0949">S-adenosyl-L-methionine</keyword>
<evidence type="ECO:0000256" key="6">
    <source>
        <dbReference type="RuleBase" id="RU362030"/>
    </source>
</evidence>
<dbReference type="RefSeq" id="WP_344137207.1">
    <property type="nucleotide sequence ID" value="NZ_BAAARA010000023.1"/>
</dbReference>
<dbReference type="GO" id="GO:0008168">
    <property type="term" value="F:methyltransferase activity"/>
    <property type="evidence" value="ECO:0007669"/>
    <property type="project" value="UniProtKB-KW"/>
</dbReference>
<dbReference type="Pfam" id="PF04072">
    <property type="entry name" value="LCM"/>
    <property type="match status" value="1"/>
</dbReference>
<dbReference type="InterPro" id="IPR007213">
    <property type="entry name" value="Ppm1/Ppm2/Tcmp"/>
</dbReference>
<dbReference type="PANTHER" id="PTHR43619">
    <property type="entry name" value="S-ADENOSYL-L-METHIONINE-DEPENDENT METHYLTRANSFERASE YKTD-RELATED"/>
    <property type="match status" value="1"/>
</dbReference>
<comment type="function">
    <text evidence="1 6">Exhibits S-adenosyl-L-methionine-dependent methyltransferase activity.</text>
</comment>
<keyword evidence="4" id="KW-0808">Transferase</keyword>
<organism evidence="7 8">
    <name type="scientific">Saccharopolyspora halophila</name>
    <dbReference type="NCBI Taxonomy" id="405551"/>
    <lineage>
        <taxon>Bacteria</taxon>
        <taxon>Bacillati</taxon>
        <taxon>Actinomycetota</taxon>
        <taxon>Actinomycetes</taxon>
        <taxon>Pseudonocardiales</taxon>
        <taxon>Pseudonocardiaceae</taxon>
        <taxon>Saccharopolyspora</taxon>
    </lineage>
</organism>
<evidence type="ECO:0000256" key="1">
    <source>
        <dbReference type="ARBA" id="ARBA00003907"/>
    </source>
</evidence>
<keyword evidence="3 6" id="KW-0489">Methyltransferase</keyword>
<dbReference type="Proteomes" id="UP001501218">
    <property type="component" value="Unassembled WGS sequence"/>
</dbReference>
<dbReference type="PANTHER" id="PTHR43619:SF2">
    <property type="entry name" value="S-ADENOSYL-L-METHIONINE-DEPENDENT METHYLTRANSFERASES SUPERFAMILY PROTEIN"/>
    <property type="match status" value="1"/>
</dbReference>
<gene>
    <name evidence="7" type="ORF">GCM10009854_47110</name>
</gene>
<keyword evidence="8" id="KW-1185">Reference proteome</keyword>
<evidence type="ECO:0000256" key="4">
    <source>
        <dbReference type="ARBA" id="ARBA00022679"/>
    </source>
</evidence>
<comment type="similarity">
    <text evidence="2 6">Belongs to the UPF0677 family.</text>
</comment>
<evidence type="ECO:0000313" key="7">
    <source>
        <dbReference type="EMBL" id="GAA2362117.1"/>
    </source>
</evidence>
<dbReference type="InterPro" id="IPR029063">
    <property type="entry name" value="SAM-dependent_MTases_sf"/>
</dbReference>
<dbReference type="SUPFAM" id="SSF53335">
    <property type="entry name" value="S-adenosyl-L-methionine-dependent methyltransferases"/>
    <property type="match status" value="1"/>
</dbReference>